<reference evidence="6 7" key="1">
    <citation type="submission" date="2019-01" db="EMBL/GenBank/DDBJ databases">
        <title>RHIZO-ID as a novel technology for direct rhizobia identification.</title>
        <authorList>
            <person name="De Meyer S.E."/>
        </authorList>
    </citation>
    <scope>NUCLEOTIDE SEQUENCE [LARGE SCALE GENOMIC DNA]</scope>
    <source>
        <strain evidence="6 7">WSM448</strain>
    </source>
</reference>
<evidence type="ECO:0000259" key="4">
    <source>
        <dbReference type="PROSITE" id="PS50112"/>
    </source>
</evidence>
<evidence type="ECO:0000256" key="3">
    <source>
        <dbReference type="ARBA" id="ARBA00022991"/>
    </source>
</evidence>
<keyword evidence="2" id="KW-0288">FMN</keyword>
<proteinExistence type="predicted"/>
<dbReference type="InterPro" id="IPR036890">
    <property type="entry name" value="HATPase_C_sf"/>
</dbReference>
<dbReference type="PANTHER" id="PTHR47429:SF2">
    <property type="entry name" value="PROTEIN TWIN LOV 1"/>
    <property type="match status" value="1"/>
</dbReference>
<dbReference type="RefSeq" id="WP_128410000.1">
    <property type="nucleotide sequence ID" value="NZ_SBHX01000012.1"/>
</dbReference>
<dbReference type="SMART" id="SM00091">
    <property type="entry name" value="PAS"/>
    <property type="match status" value="1"/>
</dbReference>
<dbReference type="SMART" id="SM00086">
    <property type="entry name" value="PAC"/>
    <property type="match status" value="1"/>
</dbReference>
<evidence type="ECO:0000256" key="2">
    <source>
        <dbReference type="ARBA" id="ARBA00022643"/>
    </source>
</evidence>
<dbReference type="InterPro" id="IPR035965">
    <property type="entry name" value="PAS-like_dom_sf"/>
</dbReference>
<dbReference type="InterPro" id="IPR001610">
    <property type="entry name" value="PAC"/>
</dbReference>
<feature type="domain" description="PAS" evidence="4">
    <location>
        <begin position="24"/>
        <end position="97"/>
    </location>
</feature>
<evidence type="ECO:0000313" key="6">
    <source>
        <dbReference type="EMBL" id="RWX35205.1"/>
    </source>
</evidence>
<dbReference type="NCBIfam" id="TIGR00229">
    <property type="entry name" value="sensory_box"/>
    <property type="match status" value="1"/>
</dbReference>
<dbReference type="Gene3D" id="3.30.450.20">
    <property type="entry name" value="PAS domain"/>
    <property type="match status" value="1"/>
</dbReference>
<dbReference type="CDD" id="cd00130">
    <property type="entry name" value="PAS"/>
    <property type="match status" value="1"/>
</dbReference>
<dbReference type="Gene3D" id="3.30.565.10">
    <property type="entry name" value="Histidine kinase-like ATPase, C-terminal domain"/>
    <property type="match status" value="1"/>
</dbReference>
<keyword evidence="3" id="KW-0157">Chromophore</keyword>
<dbReference type="PROSITE" id="PS50112">
    <property type="entry name" value="PAS"/>
    <property type="match status" value="1"/>
</dbReference>
<dbReference type="Proteomes" id="UP000283817">
    <property type="component" value="Unassembled WGS sequence"/>
</dbReference>
<dbReference type="AlphaFoldDB" id="A0A444I9H3"/>
<dbReference type="PROSITE" id="PS50113">
    <property type="entry name" value="PAC"/>
    <property type="match status" value="1"/>
</dbReference>
<comment type="caution">
    <text evidence="6">The sequence shown here is derived from an EMBL/GenBank/DDBJ whole genome shotgun (WGS) entry which is preliminary data.</text>
</comment>
<dbReference type="PANTHER" id="PTHR47429">
    <property type="entry name" value="PROTEIN TWIN LOV 1"/>
    <property type="match status" value="1"/>
</dbReference>
<keyword evidence="1" id="KW-0285">Flavoprotein</keyword>
<name>A0A444I9H3_RHILE</name>
<protein>
    <submittedName>
        <fullName evidence="6">PAS domain-containing protein</fullName>
    </submittedName>
</protein>
<dbReference type="InterPro" id="IPR000700">
    <property type="entry name" value="PAS-assoc_C"/>
</dbReference>
<dbReference type="InterPro" id="IPR000014">
    <property type="entry name" value="PAS"/>
</dbReference>
<evidence type="ECO:0000256" key="1">
    <source>
        <dbReference type="ARBA" id="ARBA00022630"/>
    </source>
</evidence>
<dbReference type="EMBL" id="SBHX01000012">
    <property type="protein sequence ID" value="RWX35205.1"/>
    <property type="molecule type" value="Genomic_DNA"/>
</dbReference>
<dbReference type="InterPro" id="IPR011495">
    <property type="entry name" value="Sig_transdc_His_kin_sub2_dim/P"/>
</dbReference>
<organism evidence="6 7">
    <name type="scientific">Rhizobium leguminosarum</name>
    <dbReference type="NCBI Taxonomy" id="384"/>
    <lineage>
        <taxon>Bacteria</taxon>
        <taxon>Pseudomonadati</taxon>
        <taxon>Pseudomonadota</taxon>
        <taxon>Alphaproteobacteria</taxon>
        <taxon>Hyphomicrobiales</taxon>
        <taxon>Rhizobiaceae</taxon>
        <taxon>Rhizobium/Agrobacterium group</taxon>
        <taxon>Rhizobium</taxon>
    </lineage>
</organism>
<feature type="domain" description="PAC" evidence="5">
    <location>
        <begin position="98"/>
        <end position="152"/>
    </location>
</feature>
<sequence>MQDTDPHHKEARSAGERLIAEHVKEDPFAAAFKATRMPMIVTDPTQHDNPIIFCNAAFEKMTGYSNDELIGSNCRLLQGPETDRRTVGHIRDGIARGRDISVDILNYRKDGSSFWNALFISPVRDDRGRIIYFFASQLDFTTVKSREAELASARHEAEEAVAKNTAELKSALLAKTLLVHEVDHRVKNNLLTMASIVKLQARFTKDAVKKQTLMSVLNRVEALSTVQRKLFTLDDIAQFDVADFIRELVTDLVSGVGRNDIRLTLDLAPLLVPAVKATPLSLIVNELVGDAVNRGLSDGGGAIHVVVKRMHGHFVIRVEDTTTPVEPDAEAAEFGRLLLEASARQLAASVERKIEGDRTVVEVTLLVDEHQENEN</sequence>
<evidence type="ECO:0000259" key="5">
    <source>
        <dbReference type="PROSITE" id="PS50113"/>
    </source>
</evidence>
<evidence type="ECO:0000313" key="7">
    <source>
        <dbReference type="Proteomes" id="UP000283817"/>
    </source>
</evidence>
<dbReference type="Pfam" id="PF13426">
    <property type="entry name" value="PAS_9"/>
    <property type="match status" value="1"/>
</dbReference>
<dbReference type="SUPFAM" id="SSF55874">
    <property type="entry name" value="ATPase domain of HSP90 chaperone/DNA topoisomerase II/histidine kinase"/>
    <property type="match status" value="1"/>
</dbReference>
<gene>
    <name evidence="6" type="ORF">EHI47_05440</name>
</gene>
<accession>A0A444I9H3</accession>
<dbReference type="Pfam" id="PF07568">
    <property type="entry name" value="HisKA_2"/>
    <property type="match status" value="1"/>
</dbReference>
<dbReference type="SUPFAM" id="SSF55785">
    <property type="entry name" value="PYP-like sensor domain (PAS domain)"/>
    <property type="match status" value="1"/>
</dbReference>